<reference evidence="1 2" key="1">
    <citation type="submission" date="2015-02" db="EMBL/GenBank/DDBJ databases">
        <title>Nostoc linckia genome annotation.</title>
        <authorList>
            <person name="Zhou Z."/>
        </authorList>
    </citation>
    <scope>NUCLEOTIDE SEQUENCE [LARGE SCALE GENOMIC DNA]</scope>
    <source>
        <strain evidence="2">z8</strain>
    </source>
</reference>
<sequence length="205" mass="22383">MNLAPTISVLLLITSLAAISLQLGTASSAQKISNLSQASSTLPLVKSVGLSPDMDVPWSKPVRILDPFEGELLGVFDRNYLGGYLYRDGSKQVISLWTPESIRLLVTVNSGQVKSSFYTAGSLYPRPDYLKFVTTQKVDKLSIKVREKIFQLEGSTGTFVVNQELATALKNAPDENLDIRLVLEGGQTVDSEIGKGTVKAWRSIY</sequence>
<dbReference type="EMBL" id="LAHD01000138">
    <property type="protein sequence ID" value="PHJ95775.1"/>
    <property type="molecule type" value="Genomic_DNA"/>
</dbReference>
<name>A0A9Q5Z6D0_NOSLI</name>
<organism evidence="1 2">
    <name type="scientific">Nostoc linckia z8</name>
    <dbReference type="NCBI Taxonomy" id="1628746"/>
    <lineage>
        <taxon>Bacteria</taxon>
        <taxon>Bacillati</taxon>
        <taxon>Cyanobacteriota</taxon>
        <taxon>Cyanophyceae</taxon>
        <taxon>Nostocales</taxon>
        <taxon>Nostocaceae</taxon>
        <taxon>Nostoc</taxon>
    </lineage>
</organism>
<dbReference type="GeneID" id="57098181"/>
<dbReference type="AlphaFoldDB" id="A0A9Q5Z6D0"/>
<evidence type="ECO:0000313" key="2">
    <source>
        <dbReference type="Proteomes" id="UP000222310"/>
    </source>
</evidence>
<evidence type="ECO:0000313" key="1">
    <source>
        <dbReference type="EMBL" id="PHJ95775.1"/>
    </source>
</evidence>
<accession>A0A9Q5Z6D0</accession>
<dbReference type="RefSeq" id="WP_099068998.1">
    <property type="nucleotide sequence ID" value="NZ_LAHD01000138.1"/>
</dbReference>
<protein>
    <submittedName>
        <fullName evidence="1">Uncharacterized protein</fullName>
    </submittedName>
</protein>
<comment type="caution">
    <text evidence="1">The sequence shown here is derived from an EMBL/GenBank/DDBJ whole genome shotgun (WGS) entry which is preliminary data.</text>
</comment>
<gene>
    <name evidence="1" type="ORF">VF08_31345</name>
</gene>
<dbReference type="Proteomes" id="UP000222310">
    <property type="component" value="Unassembled WGS sequence"/>
</dbReference>
<proteinExistence type="predicted"/>